<accession>A0A3B1CIH3</accession>
<dbReference type="InterPro" id="IPR025399">
    <property type="entry name" value="DUF4372"/>
</dbReference>
<protein>
    <submittedName>
        <fullName evidence="2">Transposase, Gmet_2093 family</fullName>
    </submittedName>
</protein>
<name>A0A3B1CIH3_9ZZZZ</name>
<dbReference type="EMBL" id="UOGD01000053">
    <property type="protein sequence ID" value="VAX16567.1"/>
    <property type="molecule type" value="Genomic_DNA"/>
</dbReference>
<sequence>MNQGQTVLSQIMSYLPRHSFRKCVNKYNGNYKVRSFSYWKQYLVMTFAQLTYRESLRDIESCLRAMRNKLYHIGIQSKVSRSTLADANEKRDWKIYEDFAYILINKAKELYKDETFITLRDTQGDDYKKPSRFLQLIN</sequence>
<evidence type="ECO:0000313" key="2">
    <source>
        <dbReference type="EMBL" id="VAX16567.1"/>
    </source>
</evidence>
<feature type="domain" description="DUF4372" evidence="1">
    <location>
        <begin position="3"/>
        <end position="76"/>
    </location>
</feature>
<reference evidence="2" key="1">
    <citation type="submission" date="2018-06" db="EMBL/GenBank/DDBJ databases">
        <authorList>
            <person name="Zhirakovskaya E."/>
        </authorList>
    </citation>
    <scope>NUCLEOTIDE SEQUENCE</scope>
</reference>
<organism evidence="2">
    <name type="scientific">hydrothermal vent metagenome</name>
    <dbReference type="NCBI Taxonomy" id="652676"/>
    <lineage>
        <taxon>unclassified sequences</taxon>
        <taxon>metagenomes</taxon>
        <taxon>ecological metagenomes</taxon>
    </lineage>
</organism>
<dbReference type="AlphaFoldDB" id="A0A3B1CIH3"/>
<gene>
    <name evidence="2" type="ORF">MNBD_IGNAVI01-2519</name>
</gene>
<dbReference type="Pfam" id="PF14294">
    <property type="entry name" value="DUF4372"/>
    <property type="match status" value="1"/>
</dbReference>
<evidence type="ECO:0000259" key="1">
    <source>
        <dbReference type="Pfam" id="PF14294"/>
    </source>
</evidence>
<proteinExistence type="predicted"/>